<keyword evidence="3" id="KW-1185">Reference proteome</keyword>
<evidence type="ECO:0000259" key="1">
    <source>
        <dbReference type="SMART" id="SM00382"/>
    </source>
</evidence>
<dbReference type="EMBL" id="BOOW01000049">
    <property type="protein sequence ID" value="GII96756.1"/>
    <property type="molecule type" value="Genomic_DNA"/>
</dbReference>
<dbReference type="Gene3D" id="3.40.50.300">
    <property type="entry name" value="P-loop containing nucleotide triphosphate hydrolases"/>
    <property type="match status" value="1"/>
</dbReference>
<dbReference type="RefSeq" id="WP_239130246.1">
    <property type="nucleotide sequence ID" value="NZ_BOOW01000049.1"/>
</dbReference>
<feature type="domain" description="AAA+ ATPase" evidence="1">
    <location>
        <begin position="91"/>
        <end position="261"/>
    </location>
</feature>
<evidence type="ECO:0000313" key="2">
    <source>
        <dbReference type="EMBL" id="GII96756.1"/>
    </source>
</evidence>
<reference evidence="2" key="1">
    <citation type="submission" date="2021-01" db="EMBL/GenBank/DDBJ databases">
        <title>Whole genome shotgun sequence of Sinosporangium siamense NBRC 109515.</title>
        <authorList>
            <person name="Komaki H."/>
            <person name="Tamura T."/>
        </authorList>
    </citation>
    <scope>NUCLEOTIDE SEQUENCE</scope>
    <source>
        <strain evidence="2">NBRC 109515</strain>
    </source>
</reference>
<comment type="caution">
    <text evidence="2">The sequence shown here is derived from an EMBL/GenBank/DDBJ whole genome shotgun (WGS) entry which is preliminary data.</text>
</comment>
<name>A0A919RMZ5_9ACTN</name>
<gene>
    <name evidence="2" type="ORF">Ssi02_69870</name>
</gene>
<dbReference type="InterPro" id="IPR045528">
    <property type="entry name" value="DO-GTPase2"/>
</dbReference>
<accession>A0A919RMZ5</accession>
<dbReference type="InterPro" id="IPR003593">
    <property type="entry name" value="AAA+_ATPase"/>
</dbReference>
<organism evidence="2 3">
    <name type="scientific">Sinosporangium siamense</name>
    <dbReference type="NCBI Taxonomy" id="1367973"/>
    <lineage>
        <taxon>Bacteria</taxon>
        <taxon>Bacillati</taxon>
        <taxon>Actinomycetota</taxon>
        <taxon>Actinomycetes</taxon>
        <taxon>Streptosporangiales</taxon>
        <taxon>Streptosporangiaceae</taxon>
        <taxon>Sinosporangium</taxon>
    </lineage>
</organism>
<protein>
    <recommendedName>
        <fullName evidence="1">AAA+ ATPase domain-containing protein</fullName>
    </recommendedName>
</protein>
<dbReference type="Proteomes" id="UP000606172">
    <property type="component" value="Unassembled WGS sequence"/>
</dbReference>
<dbReference type="AlphaFoldDB" id="A0A919RMZ5"/>
<proteinExistence type="predicted"/>
<dbReference type="SUPFAM" id="SSF52540">
    <property type="entry name" value="P-loop containing nucleoside triphosphate hydrolases"/>
    <property type="match status" value="1"/>
</dbReference>
<evidence type="ECO:0000313" key="3">
    <source>
        <dbReference type="Proteomes" id="UP000606172"/>
    </source>
</evidence>
<dbReference type="SMART" id="SM00382">
    <property type="entry name" value="AAA"/>
    <property type="match status" value="1"/>
</dbReference>
<dbReference type="InterPro" id="IPR027417">
    <property type="entry name" value="P-loop_NTPase"/>
</dbReference>
<sequence>MLTCPYCFDRVRRRDIGFRCMGKSNRAAGCDPVPDEVLGGFRGGAVPSLPPVFTAERVRRRVPCPMCRRETGWRVCPSCHSRLSPDYCANPGKIVALVGAKGSGKSTFIAVLIHELMNRVGAELGSSLVACDDRTIERYKQDFARPLYTERRLLHATQSAAAETRDPLVYLFTRTVGRGVFRRTRSLTLVLFDTAGEDLRLREVSELHLRYLGAADAVIFLLDPLELPGANPALHGAARERSATLRNDPMSDAMNVITRVTELLRTRDRGRLSVPVAVALSKIDTLQPAMERQSALHRARAPVGALDLDDREAVHEQIRGLLHEWQAGEIDRYLGQQYANYALFGFSALGATPPDTKAVAQSGIRPYRIEDPLLWLLHRFKMLDGTRR</sequence>
<dbReference type="Pfam" id="PF19993">
    <property type="entry name" value="DO-GTPase2"/>
    <property type="match status" value="1"/>
</dbReference>